<keyword evidence="7" id="KW-0282">Flagellum</keyword>
<dbReference type="GO" id="GO:0044780">
    <property type="term" value="P:bacterial-type flagellum assembly"/>
    <property type="evidence" value="ECO:0007669"/>
    <property type="project" value="InterPro"/>
</dbReference>
<keyword evidence="7" id="KW-0969">Cilium</keyword>
<dbReference type="RefSeq" id="WP_208504411.1">
    <property type="nucleotide sequence ID" value="NZ_JAGFOA010000006.1"/>
</dbReference>
<keyword evidence="3" id="KW-0963">Cytoplasm</keyword>
<keyword evidence="4" id="KW-1005">Bacterial flagellum biogenesis</keyword>
<dbReference type="PANTHER" id="PTHR34773">
    <property type="entry name" value="FLAGELLAR SECRETION CHAPERONE FLIS"/>
    <property type="match status" value="1"/>
</dbReference>
<evidence type="ECO:0000313" key="8">
    <source>
        <dbReference type="Proteomes" id="UP000680132"/>
    </source>
</evidence>
<dbReference type="GO" id="GO:0071973">
    <property type="term" value="P:bacterial-type flagellum-dependent cell motility"/>
    <property type="evidence" value="ECO:0007669"/>
    <property type="project" value="TreeGrafter"/>
</dbReference>
<dbReference type="CDD" id="cd16098">
    <property type="entry name" value="FliS"/>
    <property type="match status" value="1"/>
</dbReference>
<evidence type="ECO:0000313" key="7">
    <source>
        <dbReference type="EMBL" id="MBO3664610.1"/>
    </source>
</evidence>
<evidence type="ECO:0000256" key="3">
    <source>
        <dbReference type="ARBA" id="ARBA00022490"/>
    </source>
</evidence>
<evidence type="ECO:0000256" key="1">
    <source>
        <dbReference type="ARBA" id="ARBA00004514"/>
    </source>
</evidence>
<keyword evidence="5" id="KW-0143">Chaperone</keyword>
<reference evidence="7" key="1">
    <citation type="submission" date="2021-03" db="EMBL/GenBank/DDBJ databases">
        <title>Microbacterium sp. nov., a novel actinobacterium isolated from cow dung.</title>
        <authorList>
            <person name="Zhang L."/>
        </authorList>
    </citation>
    <scope>NUCLEOTIDE SEQUENCE</scope>
    <source>
        <strain evidence="7">NEAU-LLB</strain>
    </source>
</reference>
<dbReference type="PANTHER" id="PTHR34773:SF1">
    <property type="entry name" value="FLAGELLAR SECRETION CHAPERONE FLIS"/>
    <property type="match status" value="1"/>
</dbReference>
<dbReference type="Proteomes" id="UP000680132">
    <property type="component" value="Unassembled WGS sequence"/>
</dbReference>
<protein>
    <submittedName>
        <fullName evidence="7">Flagellar protein FliS</fullName>
    </submittedName>
</protein>
<evidence type="ECO:0000256" key="6">
    <source>
        <dbReference type="SAM" id="MobiDB-lite"/>
    </source>
</evidence>
<name>A0A939QLU7_9MICO</name>
<comment type="caution">
    <text evidence="7">The sequence shown here is derived from an EMBL/GenBank/DDBJ whole genome shotgun (WGS) entry which is preliminary data.</text>
</comment>
<keyword evidence="7" id="KW-0966">Cell projection</keyword>
<dbReference type="EMBL" id="JAGFOA010000006">
    <property type="protein sequence ID" value="MBO3664610.1"/>
    <property type="molecule type" value="Genomic_DNA"/>
</dbReference>
<feature type="region of interest" description="Disordered" evidence="6">
    <location>
        <begin position="1"/>
        <end position="30"/>
    </location>
</feature>
<keyword evidence="8" id="KW-1185">Reference proteome</keyword>
<proteinExistence type="inferred from homology"/>
<comment type="similarity">
    <text evidence="2">Belongs to the FliS family.</text>
</comment>
<evidence type="ECO:0000256" key="5">
    <source>
        <dbReference type="ARBA" id="ARBA00023186"/>
    </source>
</evidence>
<dbReference type="Gene3D" id="1.20.120.340">
    <property type="entry name" value="Flagellar protein FliS"/>
    <property type="match status" value="1"/>
</dbReference>
<dbReference type="GO" id="GO:0005829">
    <property type="term" value="C:cytosol"/>
    <property type="evidence" value="ECO:0007669"/>
    <property type="project" value="UniProtKB-SubCell"/>
</dbReference>
<evidence type="ECO:0000256" key="2">
    <source>
        <dbReference type="ARBA" id="ARBA00008787"/>
    </source>
</evidence>
<dbReference type="AlphaFoldDB" id="A0A939QLU7"/>
<dbReference type="InterPro" id="IPR036584">
    <property type="entry name" value="FliS_sf"/>
</dbReference>
<evidence type="ECO:0000256" key="4">
    <source>
        <dbReference type="ARBA" id="ARBA00022795"/>
    </source>
</evidence>
<accession>A0A939QLU7</accession>
<dbReference type="SUPFAM" id="SSF101116">
    <property type="entry name" value="Flagellar export chaperone FliS"/>
    <property type="match status" value="1"/>
</dbReference>
<dbReference type="InterPro" id="IPR003713">
    <property type="entry name" value="FliS"/>
</dbReference>
<sequence length="166" mass="17792">MTPFGSAAHSSFPQPSFAPPVARRNAAQQQAAQARYRDEAILSASPERLVTMLYDRLMLDLERGEAAQRAGEWHEANAQLQHAQAIVAELTSSLTDAWAGSADLRSIYVFLTTTLIGANIGRDAERTRACRDLVAPLRDAWHAAAQSVADAAAPAIVTAFPAHADA</sequence>
<dbReference type="Pfam" id="PF02561">
    <property type="entry name" value="FliS"/>
    <property type="match status" value="1"/>
</dbReference>
<organism evidence="7 8">
    <name type="scientific">Microbacterium stercoris</name>
    <dbReference type="NCBI Taxonomy" id="2820289"/>
    <lineage>
        <taxon>Bacteria</taxon>
        <taxon>Bacillati</taxon>
        <taxon>Actinomycetota</taxon>
        <taxon>Actinomycetes</taxon>
        <taxon>Micrococcales</taxon>
        <taxon>Microbacteriaceae</taxon>
        <taxon>Microbacterium</taxon>
    </lineage>
</organism>
<comment type="subcellular location">
    <subcellularLocation>
        <location evidence="1">Cytoplasm</location>
        <location evidence="1">Cytosol</location>
    </subcellularLocation>
</comment>
<gene>
    <name evidence="7" type="ORF">J5V96_14015</name>
</gene>